<evidence type="ECO:0000313" key="3">
    <source>
        <dbReference type="Proteomes" id="UP001501523"/>
    </source>
</evidence>
<sequence length="170" mass="18588">MKLIPCLLVLIATNALAQGKTDYTLNNGQVHFHVPPSWTAIMEKSDGNPQAVAFQVPDATAQGSDDAANVTVKTRKLKGSAEFASVVQEELEHSKAQSGYEKDASNKDTSVHQYFVVRGKTKYLVRDSFYLTNDIAVEVRCQRPLLAATPAAWNKEFDGSCDNVVASLKQ</sequence>
<proteinExistence type="predicted"/>
<evidence type="ECO:0000313" key="2">
    <source>
        <dbReference type="EMBL" id="GAA0715423.1"/>
    </source>
</evidence>
<gene>
    <name evidence="2" type="ORF">GCM10009105_20890</name>
</gene>
<protein>
    <recommendedName>
        <fullName evidence="4">PsbP C-terminal domain-containing protein</fullName>
    </recommendedName>
</protein>
<evidence type="ECO:0008006" key="4">
    <source>
        <dbReference type="Google" id="ProtNLM"/>
    </source>
</evidence>
<keyword evidence="3" id="KW-1185">Reference proteome</keyword>
<evidence type="ECO:0000256" key="1">
    <source>
        <dbReference type="SAM" id="SignalP"/>
    </source>
</evidence>
<organism evidence="2 3">
    <name type="scientific">Dokdonella soli</name>
    <dbReference type="NCBI Taxonomy" id="529810"/>
    <lineage>
        <taxon>Bacteria</taxon>
        <taxon>Pseudomonadati</taxon>
        <taxon>Pseudomonadota</taxon>
        <taxon>Gammaproteobacteria</taxon>
        <taxon>Lysobacterales</taxon>
        <taxon>Rhodanobacteraceae</taxon>
        <taxon>Dokdonella</taxon>
    </lineage>
</organism>
<accession>A0ABN1IJQ8</accession>
<keyword evidence="1" id="KW-0732">Signal</keyword>
<dbReference type="RefSeq" id="WP_343790616.1">
    <property type="nucleotide sequence ID" value="NZ_BAAAEU010000008.1"/>
</dbReference>
<reference evidence="2 3" key="1">
    <citation type="journal article" date="2019" name="Int. J. Syst. Evol. Microbiol.">
        <title>The Global Catalogue of Microorganisms (GCM) 10K type strain sequencing project: providing services to taxonomists for standard genome sequencing and annotation.</title>
        <authorList>
            <consortium name="The Broad Institute Genomics Platform"/>
            <consortium name="The Broad Institute Genome Sequencing Center for Infectious Disease"/>
            <person name="Wu L."/>
            <person name="Ma J."/>
        </authorList>
    </citation>
    <scope>NUCLEOTIDE SEQUENCE [LARGE SCALE GENOMIC DNA]</scope>
    <source>
        <strain evidence="2 3">JCM 15421</strain>
    </source>
</reference>
<dbReference type="EMBL" id="BAAAEU010000008">
    <property type="protein sequence ID" value="GAA0715423.1"/>
    <property type="molecule type" value="Genomic_DNA"/>
</dbReference>
<feature type="chain" id="PRO_5047240038" description="PsbP C-terminal domain-containing protein" evidence="1">
    <location>
        <begin position="18"/>
        <end position="170"/>
    </location>
</feature>
<comment type="caution">
    <text evidence="2">The sequence shown here is derived from an EMBL/GenBank/DDBJ whole genome shotgun (WGS) entry which is preliminary data.</text>
</comment>
<feature type="signal peptide" evidence="1">
    <location>
        <begin position="1"/>
        <end position="17"/>
    </location>
</feature>
<name>A0ABN1IJQ8_9GAMM</name>
<dbReference type="Proteomes" id="UP001501523">
    <property type="component" value="Unassembled WGS sequence"/>
</dbReference>